<protein>
    <recommendedName>
        <fullName evidence="4">Alkylated DNA repair protein AlkB homologue 8 N-terminal domain-containing protein</fullName>
    </recommendedName>
</protein>
<dbReference type="OrthoDB" id="6149641at2759"/>
<dbReference type="STRING" id="283909.R7TGF5"/>
<dbReference type="HOGENOM" id="CLU_953920_0_0_1"/>
<reference evidence="1 3" key="2">
    <citation type="journal article" date="2013" name="Nature">
        <title>Insights into bilaterian evolution from three spiralian genomes.</title>
        <authorList>
            <person name="Simakov O."/>
            <person name="Marletaz F."/>
            <person name="Cho S.J."/>
            <person name="Edsinger-Gonzales E."/>
            <person name="Havlak P."/>
            <person name="Hellsten U."/>
            <person name="Kuo D.H."/>
            <person name="Larsson T."/>
            <person name="Lv J."/>
            <person name="Arendt D."/>
            <person name="Savage R."/>
            <person name="Osoegawa K."/>
            <person name="de Jong P."/>
            <person name="Grimwood J."/>
            <person name="Chapman J.A."/>
            <person name="Shapiro H."/>
            <person name="Aerts A."/>
            <person name="Otillar R.P."/>
            <person name="Terry A.Y."/>
            <person name="Boore J.L."/>
            <person name="Grigoriev I.V."/>
            <person name="Lindberg D.R."/>
            <person name="Seaver E.C."/>
            <person name="Weisblat D.A."/>
            <person name="Putnam N.H."/>
            <person name="Rokhsar D.S."/>
        </authorList>
    </citation>
    <scope>NUCLEOTIDE SEQUENCE</scope>
    <source>
        <strain evidence="1 3">I ESC-2004</strain>
    </source>
</reference>
<evidence type="ECO:0000313" key="3">
    <source>
        <dbReference type="Proteomes" id="UP000014760"/>
    </source>
</evidence>
<dbReference type="Proteomes" id="UP000014760">
    <property type="component" value="Unassembled WGS sequence"/>
</dbReference>
<dbReference type="EnsemblMetazoa" id="CapteT214386">
    <property type="protein sequence ID" value="CapteP214386"/>
    <property type="gene ID" value="CapteG214386"/>
</dbReference>
<keyword evidence="3" id="KW-1185">Reference proteome</keyword>
<organism evidence="1">
    <name type="scientific">Capitella teleta</name>
    <name type="common">Polychaete worm</name>
    <dbReference type="NCBI Taxonomy" id="283909"/>
    <lineage>
        <taxon>Eukaryota</taxon>
        <taxon>Metazoa</taxon>
        <taxon>Spiralia</taxon>
        <taxon>Lophotrochozoa</taxon>
        <taxon>Annelida</taxon>
        <taxon>Polychaeta</taxon>
        <taxon>Sedentaria</taxon>
        <taxon>Scolecida</taxon>
        <taxon>Capitellidae</taxon>
        <taxon>Capitella</taxon>
    </lineage>
</organism>
<dbReference type="PANTHER" id="PTHR47510">
    <property type="entry name" value="REVERSE TRANSCRIPTASE DOMAIN-CONTAINING PROTEIN"/>
    <property type="match status" value="1"/>
</dbReference>
<dbReference type="PANTHER" id="PTHR47510:SF3">
    <property type="entry name" value="ENDO_EXONUCLEASE_PHOSPHATASE DOMAIN-CONTAINING PROTEIN"/>
    <property type="match status" value="1"/>
</dbReference>
<dbReference type="EMBL" id="AMQN01002768">
    <property type="status" value="NOT_ANNOTATED_CDS"/>
    <property type="molecule type" value="Genomic_DNA"/>
</dbReference>
<dbReference type="AlphaFoldDB" id="R7TGF5"/>
<sequence>MAHLSDIDIALYDIPGFHGSHANRNNLRKGGVAIFARNDLDLTPLIEEEAIYLIEGLKPKRSVGEDNISTQFIKHIKSAIAKPLCILINQSFSEGVFPRLLKKSKVLPIFEKKDRHCMDNYCPIALASSFLCSAKSSRRLSHPDFLHSSTPIEFSTNPNMASVVIGALQTCTKSRTQLKDLNLTIGSKQIERVSDFNFLWIVVDDKLSWKAHLAQLHSKLGRGLYMLWRVRSLTSKKGLVSLYHSLIHSHLTYGSLLWGSASLSTLKRVITLQKKAIRVVHNAQYNAHILLL</sequence>
<evidence type="ECO:0000313" key="1">
    <source>
        <dbReference type="EMBL" id="ELT92784.1"/>
    </source>
</evidence>
<dbReference type="EMBL" id="KB310004">
    <property type="protein sequence ID" value="ELT92784.1"/>
    <property type="molecule type" value="Genomic_DNA"/>
</dbReference>
<gene>
    <name evidence="1" type="ORF">CAPTEDRAFT_214386</name>
</gene>
<name>R7TGF5_CAPTE</name>
<evidence type="ECO:0008006" key="4">
    <source>
        <dbReference type="Google" id="ProtNLM"/>
    </source>
</evidence>
<reference evidence="3" key="1">
    <citation type="submission" date="2012-12" db="EMBL/GenBank/DDBJ databases">
        <authorList>
            <person name="Hellsten U."/>
            <person name="Grimwood J."/>
            <person name="Chapman J.A."/>
            <person name="Shapiro H."/>
            <person name="Aerts A."/>
            <person name="Otillar R.P."/>
            <person name="Terry A.Y."/>
            <person name="Boore J.L."/>
            <person name="Simakov O."/>
            <person name="Marletaz F."/>
            <person name="Cho S.-J."/>
            <person name="Edsinger-Gonzales E."/>
            <person name="Havlak P."/>
            <person name="Kuo D.-H."/>
            <person name="Larsson T."/>
            <person name="Lv J."/>
            <person name="Arendt D."/>
            <person name="Savage R."/>
            <person name="Osoegawa K."/>
            <person name="de Jong P."/>
            <person name="Lindberg D.R."/>
            <person name="Seaver E.C."/>
            <person name="Weisblat D.A."/>
            <person name="Putnam N.H."/>
            <person name="Grigoriev I.V."/>
            <person name="Rokhsar D.S."/>
        </authorList>
    </citation>
    <scope>NUCLEOTIDE SEQUENCE</scope>
    <source>
        <strain evidence="3">I ESC-2004</strain>
    </source>
</reference>
<accession>R7TGF5</accession>
<dbReference type="OMA" id="NTINCKF"/>
<dbReference type="EMBL" id="AMQN01002769">
    <property type="status" value="NOT_ANNOTATED_CDS"/>
    <property type="molecule type" value="Genomic_DNA"/>
</dbReference>
<evidence type="ECO:0000313" key="2">
    <source>
        <dbReference type="EnsemblMetazoa" id="CapteP214386"/>
    </source>
</evidence>
<reference evidence="2" key="3">
    <citation type="submission" date="2015-06" db="UniProtKB">
        <authorList>
            <consortium name="EnsemblMetazoa"/>
        </authorList>
    </citation>
    <scope>IDENTIFICATION</scope>
</reference>
<proteinExistence type="predicted"/>